<sequence>MVYASILSGILIGLTACSNVTQTVPSCFQIYDWFARDRRMHNDQGPALVHMNLVFAEDSNRVVVSDLENQHQRIGYVLKVEIFSENIYVGFSTAHMAN</sequence>
<name>A0A8E2FCL1_9PEZI</name>
<dbReference type="EMBL" id="KV748564">
    <property type="protein sequence ID" value="OCL14529.1"/>
    <property type="molecule type" value="Genomic_DNA"/>
</dbReference>
<accession>A0A8E2FCL1</accession>
<feature type="chain" id="PRO_5034482796" evidence="1">
    <location>
        <begin position="18"/>
        <end position="98"/>
    </location>
</feature>
<evidence type="ECO:0000313" key="2">
    <source>
        <dbReference type="EMBL" id="OCL14529.1"/>
    </source>
</evidence>
<dbReference type="Proteomes" id="UP000250140">
    <property type="component" value="Unassembled WGS sequence"/>
</dbReference>
<dbReference type="AlphaFoldDB" id="A0A8E2FCL1"/>
<proteinExistence type="predicted"/>
<gene>
    <name evidence="2" type="ORF">AOQ84DRAFT_27274</name>
</gene>
<reference evidence="2 3" key="1">
    <citation type="journal article" date="2016" name="Nat. Commun.">
        <title>Ectomycorrhizal ecology is imprinted in the genome of the dominant symbiotic fungus Cenococcum geophilum.</title>
        <authorList>
            <consortium name="DOE Joint Genome Institute"/>
            <person name="Peter M."/>
            <person name="Kohler A."/>
            <person name="Ohm R.A."/>
            <person name="Kuo A."/>
            <person name="Krutzmann J."/>
            <person name="Morin E."/>
            <person name="Arend M."/>
            <person name="Barry K.W."/>
            <person name="Binder M."/>
            <person name="Choi C."/>
            <person name="Clum A."/>
            <person name="Copeland A."/>
            <person name="Grisel N."/>
            <person name="Haridas S."/>
            <person name="Kipfer T."/>
            <person name="LaButti K."/>
            <person name="Lindquist E."/>
            <person name="Lipzen A."/>
            <person name="Maire R."/>
            <person name="Meier B."/>
            <person name="Mihaltcheva S."/>
            <person name="Molinier V."/>
            <person name="Murat C."/>
            <person name="Poggeler S."/>
            <person name="Quandt C.A."/>
            <person name="Sperisen C."/>
            <person name="Tritt A."/>
            <person name="Tisserant E."/>
            <person name="Crous P.W."/>
            <person name="Henrissat B."/>
            <person name="Nehls U."/>
            <person name="Egli S."/>
            <person name="Spatafora J.W."/>
            <person name="Grigoriev I.V."/>
            <person name="Martin F.M."/>
        </authorList>
    </citation>
    <scope>NUCLEOTIDE SEQUENCE [LARGE SCALE GENOMIC DNA]</scope>
    <source>
        <strain evidence="2 3">CBS 207.34</strain>
    </source>
</reference>
<organism evidence="2 3">
    <name type="scientific">Glonium stellatum</name>
    <dbReference type="NCBI Taxonomy" id="574774"/>
    <lineage>
        <taxon>Eukaryota</taxon>
        <taxon>Fungi</taxon>
        <taxon>Dikarya</taxon>
        <taxon>Ascomycota</taxon>
        <taxon>Pezizomycotina</taxon>
        <taxon>Dothideomycetes</taxon>
        <taxon>Pleosporomycetidae</taxon>
        <taxon>Gloniales</taxon>
        <taxon>Gloniaceae</taxon>
        <taxon>Glonium</taxon>
    </lineage>
</organism>
<evidence type="ECO:0000313" key="3">
    <source>
        <dbReference type="Proteomes" id="UP000250140"/>
    </source>
</evidence>
<keyword evidence="3" id="KW-1185">Reference proteome</keyword>
<feature type="signal peptide" evidence="1">
    <location>
        <begin position="1"/>
        <end position="17"/>
    </location>
</feature>
<keyword evidence="1" id="KW-0732">Signal</keyword>
<evidence type="ECO:0000256" key="1">
    <source>
        <dbReference type="SAM" id="SignalP"/>
    </source>
</evidence>
<protein>
    <submittedName>
        <fullName evidence="2">Uncharacterized protein</fullName>
    </submittedName>
</protein>